<proteinExistence type="predicted"/>
<sequence length="106" mass="11360">MNEVPDEPLVIRVARSGGVAGMTRTGTLELHPQSPTSGQETSWVALAQEALAELRAAKESAAPSQLRDSFMWSLDFDGEKHSVADALLTGPARTLAEHIIGTPRPR</sequence>
<comment type="caution">
    <text evidence="1">The sequence shown here is derived from an EMBL/GenBank/DDBJ whole genome shotgun (WGS) entry which is preliminary data.</text>
</comment>
<protein>
    <submittedName>
        <fullName evidence="1">Uncharacterized protein</fullName>
    </submittedName>
</protein>
<dbReference type="AlphaFoldDB" id="A0A5B0EKY8"/>
<evidence type="ECO:0000313" key="1">
    <source>
        <dbReference type="EMBL" id="KAA0979463.1"/>
    </source>
</evidence>
<dbReference type="EMBL" id="VOBL01000002">
    <property type="protein sequence ID" value="KAA0979463.1"/>
    <property type="molecule type" value="Genomic_DNA"/>
</dbReference>
<name>A0A5B0EKY8_9MICC</name>
<dbReference type="RefSeq" id="WP_149618681.1">
    <property type="nucleotide sequence ID" value="NZ_JBITUG010000030.1"/>
</dbReference>
<organism evidence="1 2">
    <name type="scientific">Paeniglutamicibacter gangotriensis</name>
    <dbReference type="NCBI Taxonomy" id="254787"/>
    <lineage>
        <taxon>Bacteria</taxon>
        <taxon>Bacillati</taxon>
        <taxon>Actinomycetota</taxon>
        <taxon>Actinomycetes</taxon>
        <taxon>Micrococcales</taxon>
        <taxon>Micrococcaceae</taxon>
        <taxon>Paeniglutamicibacter</taxon>
    </lineage>
</organism>
<accession>A0A5B0EKY8</accession>
<evidence type="ECO:0000313" key="2">
    <source>
        <dbReference type="Proteomes" id="UP000323856"/>
    </source>
</evidence>
<gene>
    <name evidence="1" type="ORF">FQ154_03315</name>
</gene>
<dbReference type="OrthoDB" id="4947318at2"/>
<dbReference type="Proteomes" id="UP000323856">
    <property type="component" value="Unassembled WGS sequence"/>
</dbReference>
<reference evidence="1 2" key="1">
    <citation type="submission" date="2019-07" db="EMBL/GenBank/DDBJ databases">
        <title>Analysis of the biochemical properties, biological activity and biotechnological potential of siderophores and biosurfactants produced by Antarctic psychrotolerant bacteria.</title>
        <authorList>
            <person name="Styczynski M."/>
            <person name="Krucon T."/>
            <person name="Decewicz P."/>
            <person name="Dziewit L."/>
        </authorList>
    </citation>
    <scope>NUCLEOTIDE SEQUENCE [LARGE SCALE GENOMIC DNA]</scope>
    <source>
        <strain evidence="1 2">ANT_H27</strain>
    </source>
</reference>